<evidence type="ECO:0000313" key="5">
    <source>
        <dbReference type="EMBL" id="OYQ39621.1"/>
    </source>
</evidence>
<dbReference type="PANTHER" id="PTHR46580">
    <property type="entry name" value="SENSOR KINASE-RELATED"/>
    <property type="match status" value="1"/>
</dbReference>
<dbReference type="Pfam" id="PF13517">
    <property type="entry name" value="FG-GAP_3"/>
    <property type="match status" value="5"/>
</dbReference>
<name>A0A255ZDY7_9FLAO</name>
<dbReference type="OrthoDB" id="1110367at2"/>
<sequence length="1167" mass="127154">MKKIYLFLLLAPLLSLAQIQFTTNVLTDQNSGFQGADGFELIDVDNDGDKDIFAYKGSSLVVFERLTNGQFSKPLPINTPFQTSFTAKMGDLNGDNLPDLVIITSNSISWMPNTGSFTNFTVINLISTNNVPNSVQIIDRDADGDQDIFFYDTFNSGWFINNSNATSFTFSSYFGSSVFDILVQDVNGDNAADFISKASDGENDLRFTVYDATATNSYNFIETIDGFAVGGYPALGDLDGDGDNDLAYAYLNGTARQLVWYQYNSTTGLFGPKTVIASLTTDPSGVYVGNVNSNGAADIVLTYNDLDKISWVRSNGNGSFAAEQTITTAADLVRQVLIADADGDTFNDIFFTSYYDSKISYLKTNGAVNPTFTEVRLNNATFGAFSVEAGDLDNDGDRDIVQASLIERKISWFKNENGAFSSNQNIIHEFETYAPYNLRVTDIDNDGDKDILYFSTWEPNLSNASELVLLKNSNNGSTFTKSIVYAVNEEMSTYELLDADNDGDQDLVVGNNGNLMYLFKNNGNGTFATPTQFSEFLFNRAPGLFAVADFDNDGDTDIATGRSDGEVSWFVNEGGNFTQKNIVLAPNNLNYSIKAADIDNDGDQDLIYENYSPNRIGVFKNQGLGVFAAPVVIDNSIFRPRGLNAVDLELDGDLDLVCGSENSIIVAYLNDGNGNFGSEITISNEPAATRDITTTDFTGDGLPDFAIASYNDDSIVWLENRGLATRQINGKVQYDADSNGCTTQDYGVATKLVQATDGNFSLAAFTLATGNYQLNLSDGNYTLNLPNTATHFGVSPLEPIVQLNDALPAIESNFCITPAIATEDLEISLYPTNSVRAGFDHQVKMIVKNVGSVEKNATIKLYHPANKLLFQSAEPQANASTAGVLEFTINNLQPLTERLLTVNFTVAVIPIVNLDEIVNIGVEIEDSEGDATPDNNGASVNQSVIASYDPNDVTVFEGATVPIENANNYLHYRIRFENTGNTYADRVVIKTTLDSDLDWNTLQPEGASHNYFTTVRNGNEVTFTFNAIYLPAASQNLAAAQGYVLFKIKPKNTVVVGTAVNATAAIYFDFNPPIITNTATTTFVNTALYVDQVDVEKMVLYPNPVDAVLNVNPTTNWQEIELIDVTGKTVIRAKTFPITTGNLAPGIYILKARTTSGQSLVRKVVKR</sequence>
<keyword evidence="6" id="KW-1185">Reference proteome</keyword>
<dbReference type="InterPro" id="IPR013517">
    <property type="entry name" value="FG-GAP"/>
</dbReference>
<evidence type="ECO:0000256" key="2">
    <source>
        <dbReference type="SAM" id="SignalP"/>
    </source>
</evidence>
<gene>
    <name evidence="5" type="ORF">CHX27_14075</name>
</gene>
<evidence type="ECO:0000259" key="4">
    <source>
        <dbReference type="Pfam" id="PF24595"/>
    </source>
</evidence>
<dbReference type="AlphaFoldDB" id="A0A255ZDY7"/>
<dbReference type="Pfam" id="PF24595">
    <property type="entry name" value="DUF7619"/>
    <property type="match status" value="1"/>
</dbReference>
<evidence type="ECO:0000259" key="3">
    <source>
        <dbReference type="Pfam" id="PF18962"/>
    </source>
</evidence>
<feature type="signal peptide" evidence="2">
    <location>
        <begin position="1"/>
        <end position="17"/>
    </location>
</feature>
<comment type="caution">
    <text evidence="5">The sequence shown here is derived from an EMBL/GenBank/DDBJ whole genome shotgun (WGS) entry which is preliminary data.</text>
</comment>
<dbReference type="InterPro" id="IPR055353">
    <property type="entry name" value="DUF7619"/>
</dbReference>
<accession>A0A255ZDY7</accession>
<dbReference type="EMBL" id="NOXX01000224">
    <property type="protein sequence ID" value="OYQ39621.1"/>
    <property type="molecule type" value="Genomic_DNA"/>
</dbReference>
<feature type="chain" id="PRO_5012445851" evidence="2">
    <location>
        <begin position="18"/>
        <end position="1167"/>
    </location>
</feature>
<keyword evidence="1 2" id="KW-0732">Signal</keyword>
<dbReference type="RefSeq" id="WP_094487397.1">
    <property type="nucleotide sequence ID" value="NZ_NOXX01000224.1"/>
</dbReference>
<feature type="domain" description="DUF7619" evidence="4">
    <location>
        <begin position="949"/>
        <end position="1082"/>
    </location>
</feature>
<dbReference type="NCBIfam" id="TIGR04183">
    <property type="entry name" value="Por_Secre_tail"/>
    <property type="match status" value="1"/>
</dbReference>
<reference evidence="5 6" key="1">
    <citation type="submission" date="2017-07" db="EMBL/GenBank/DDBJ databases">
        <title>Flavobacterium cyanobacteriorum sp. nov., isolated from cyanobacterial aggregates in a eutrophic lake.</title>
        <authorList>
            <person name="Cai H."/>
        </authorList>
    </citation>
    <scope>NUCLEOTIDE SEQUENCE [LARGE SCALE GENOMIC DNA]</scope>
    <source>
        <strain evidence="5 6">TH167</strain>
    </source>
</reference>
<feature type="domain" description="Secretion system C-terminal sorting" evidence="3">
    <location>
        <begin position="1100"/>
        <end position="1165"/>
    </location>
</feature>
<evidence type="ECO:0000313" key="6">
    <source>
        <dbReference type="Proteomes" id="UP000216035"/>
    </source>
</evidence>
<dbReference type="PANTHER" id="PTHR46580:SF4">
    <property type="entry name" value="ATP_GTP-BINDING PROTEIN"/>
    <property type="match status" value="1"/>
</dbReference>
<dbReference type="SUPFAM" id="SSF69318">
    <property type="entry name" value="Integrin alpha N-terminal domain"/>
    <property type="match status" value="3"/>
</dbReference>
<dbReference type="Pfam" id="PF18962">
    <property type="entry name" value="Por_Secre_tail"/>
    <property type="match status" value="1"/>
</dbReference>
<protein>
    <submittedName>
        <fullName evidence="5">Uncharacterized protein</fullName>
    </submittedName>
</protein>
<dbReference type="InterPro" id="IPR028994">
    <property type="entry name" value="Integrin_alpha_N"/>
</dbReference>
<proteinExistence type="predicted"/>
<organism evidence="5 6">
    <name type="scientific">Flavobacterium aurantiibacter</name>
    <dbReference type="NCBI Taxonomy" id="2023067"/>
    <lineage>
        <taxon>Bacteria</taxon>
        <taxon>Pseudomonadati</taxon>
        <taxon>Bacteroidota</taxon>
        <taxon>Flavobacteriia</taxon>
        <taxon>Flavobacteriales</taxon>
        <taxon>Flavobacteriaceae</taxon>
        <taxon>Flavobacterium</taxon>
    </lineage>
</organism>
<dbReference type="Gene3D" id="2.130.10.130">
    <property type="entry name" value="Integrin alpha, N-terminal"/>
    <property type="match status" value="1"/>
</dbReference>
<evidence type="ECO:0000256" key="1">
    <source>
        <dbReference type="ARBA" id="ARBA00022729"/>
    </source>
</evidence>
<dbReference type="InterPro" id="IPR026444">
    <property type="entry name" value="Secre_tail"/>
</dbReference>
<dbReference type="Proteomes" id="UP000216035">
    <property type="component" value="Unassembled WGS sequence"/>
</dbReference>